<dbReference type="OrthoDB" id="6105122at2759"/>
<dbReference type="Proteomes" id="UP000593567">
    <property type="component" value="Unassembled WGS sequence"/>
</dbReference>
<accession>A0A7J7JZJ1</accession>
<keyword evidence="3" id="KW-1185">Reference proteome</keyword>
<comment type="caution">
    <text evidence="2">The sequence shown here is derived from an EMBL/GenBank/DDBJ whole genome shotgun (WGS) entry which is preliminary data.</text>
</comment>
<evidence type="ECO:0000313" key="2">
    <source>
        <dbReference type="EMBL" id="KAF6031819.1"/>
    </source>
</evidence>
<dbReference type="EMBL" id="VXIV02001560">
    <property type="protein sequence ID" value="KAF6031819.1"/>
    <property type="molecule type" value="Genomic_DNA"/>
</dbReference>
<proteinExistence type="predicted"/>
<organism evidence="2 3">
    <name type="scientific">Bugula neritina</name>
    <name type="common">Brown bryozoan</name>
    <name type="synonym">Sertularia neritina</name>
    <dbReference type="NCBI Taxonomy" id="10212"/>
    <lineage>
        <taxon>Eukaryota</taxon>
        <taxon>Metazoa</taxon>
        <taxon>Spiralia</taxon>
        <taxon>Lophotrochozoa</taxon>
        <taxon>Bryozoa</taxon>
        <taxon>Gymnolaemata</taxon>
        <taxon>Cheilostomatida</taxon>
        <taxon>Flustrina</taxon>
        <taxon>Buguloidea</taxon>
        <taxon>Bugulidae</taxon>
        <taxon>Bugula</taxon>
    </lineage>
</organism>
<evidence type="ECO:0000313" key="3">
    <source>
        <dbReference type="Proteomes" id="UP000593567"/>
    </source>
</evidence>
<protein>
    <submittedName>
        <fullName evidence="2">Uncharacterized protein</fullName>
    </submittedName>
</protein>
<evidence type="ECO:0000256" key="1">
    <source>
        <dbReference type="SAM" id="MobiDB-lite"/>
    </source>
</evidence>
<gene>
    <name evidence="2" type="ORF">EB796_009878</name>
</gene>
<name>A0A7J7JZJ1_BUGNE</name>
<sequence>MYLKTYQRKIGIEISSSFKILAVIFSFQLILTEARTLNSKIMSNSHSDVIKPACYSFLCKTSRSYKAKTKDMLKPVNEEHILSRRKRTDADVKIAEYIAWMAMNGHSHSNCRDIACGLIDVIDVDQESRGKRSTANTDPTLQLVQGHSWS</sequence>
<feature type="region of interest" description="Disordered" evidence="1">
    <location>
        <begin position="129"/>
        <end position="150"/>
    </location>
</feature>
<reference evidence="2" key="1">
    <citation type="submission" date="2020-06" db="EMBL/GenBank/DDBJ databases">
        <title>Draft genome of Bugula neritina, a colonial animal packing powerful symbionts and potential medicines.</title>
        <authorList>
            <person name="Rayko M."/>
        </authorList>
    </citation>
    <scope>NUCLEOTIDE SEQUENCE [LARGE SCALE GENOMIC DNA]</scope>
    <source>
        <strain evidence="2">Kwan_BN1</strain>
    </source>
</reference>
<feature type="compositionally biased region" description="Polar residues" evidence="1">
    <location>
        <begin position="133"/>
        <end position="150"/>
    </location>
</feature>
<dbReference type="AlphaFoldDB" id="A0A7J7JZJ1"/>